<keyword evidence="5" id="KW-0732">Signal</keyword>
<dbReference type="Gene3D" id="2.40.50.140">
    <property type="entry name" value="Nucleic acid-binding proteins"/>
    <property type="match status" value="1"/>
</dbReference>
<dbReference type="EMBL" id="QGDO01000001">
    <property type="protein sequence ID" value="PWJ44323.1"/>
    <property type="molecule type" value="Genomic_DNA"/>
</dbReference>
<keyword evidence="2" id="KW-0349">Heme</keyword>
<sequence>MRKTHVVLICIIAIACAMILSTTSSTGKYANFNEAFADEGEPFTIVGQLNKSKPIEYNPQVDPNMVTFFMTDKKGKEVKVYLNQSKPQDFERSEDVVVKGIAKGDAFYAKTVLLKCPSKYQEEQQFNQ</sequence>
<dbReference type="GO" id="GO:0017003">
    <property type="term" value="P:protein-heme linkage"/>
    <property type="evidence" value="ECO:0007669"/>
    <property type="project" value="InterPro"/>
</dbReference>
<comment type="caution">
    <text evidence="6">The sequence shown here is derived from an EMBL/GenBank/DDBJ whole genome shotgun (WGS) entry which is preliminary data.</text>
</comment>
<dbReference type="InterPro" id="IPR012340">
    <property type="entry name" value="NA-bd_OB-fold"/>
</dbReference>
<dbReference type="GO" id="GO:0017004">
    <property type="term" value="P:cytochrome complex assembly"/>
    <property type="evidence" value="ECO:0007669"/>
    <property type="project" value="UniProtKB-KW"/>
</dbReference>
<dbReference type="RefSeq" id="WP_109615824.1">
    <property type="nucleotide sequence ID" value="NZ_QGDO01000001.1"/>
</dbReference>
<dbReference type="Pfam" id="PF03100">
    <property type="entry name" value="CcmE"/>
    <property type="match status" value="1"/>
</dbReference>
<dbReference type="GO" id="GO:0020037">
    <property type="term" value="F:heme binding"/>
    <property type="evidence" value="ECO:0007669"/>
    <property type="project" value="InterPro"/>
</dbReference>
<protein>
    <submittedName>
        <fullName evidence="6">Cytochrome c-type biogenesis protein CcmE</fullName>
    </submittedName>
</protein>
<reference evidence="6 7" key="1">
    <citation type="submission" date="2018-03" db="EMBL/GenBank/DDBJ databases">
        <title>Genomic Encyclopedia of Archaeal and Bacterial Type Strains, Phase II (KMG-II): from individual species to whole genera.</title>
        <authorList>
            <person name="Goeker M."/>
        </authorList>
    </citation>
    <scope>NUCLEOTIDE SEQUENCE [LARGE SCALE GENOMIC DNA]</scope>
    <source>
        <strain evidence="6 7">DSM 28229</strain>
    </source>
</reference>
<evidence type="ECO:0000256" key="3">
    <source>
        <dbReference type="ARBA" id="ARBA00022748"/>
    </source>
</evidence>
<comment type="subcellular location">
    <subcellularLocation>
        <location evidence="1">Membrane</location>
    </subcellularLocation>
</comment>
<feature type="chain" id="PRO_5016252515" evidence="5">
    <location>
        <begin position="31"/>
        <end position="128"/>
    </location>
</feature>
<dbReference type="Proteomes" id="UP000245535">
    <property type="component" value="Unassembled WGS sequence"/>
</dbReference>
<dbReference type="PROSITE" id="PS51257">
    <property type="entry name" value="PROKAR_LIPOPROTEIN"/>
    <property type="match status" value="1"/>
</dbReference>
<evidence type="ECO:0000313" key="6">
    <source>
        <dbReference type="EMBL" id="PWJ44323.1"/>
    </source>
</evidence>
<evidence type="ECO:0000313" key="7">
    <source>
        <dbReference type="Proteomes" id="UP000245535"/>
    </source>
</evidence>
<dbReference type="SUPFAM" id="SSF82093">
    <property type="entry name" value="Heme chaperone CcmE"/>
    <property type="match status" value="1"/>
</dbReference>
<keyword evidence="2" id="KW-0408">Iron</keyword>
<proteinExistence type="predicted"/>
<keyword evidence="4" id="KW-0472">Membrane</keyword>
<dbReference type="AlphaFoldDB" id="A0A315ZGN1"/>
<dbReference type="InterPro" id="IPR036127">
    <property type="entry name" value="CcmE-like_sf"/>
</dbReference>
<keyword evidence="2" id="KW-0479">Metal-binding</keyword>
<evidence type="ECO:0000256" key="5">
    <source>
        <dbReference type="SAM" id="SignalP"/>
    </source>
</evidence>
<evidence type="ECO:0000256" key="1">
    <source>
        <dbReference type="ARBA" id="ARBA00004370"/>
    </source>
</evidence>
<evidence type="ECO:0000256" key="2">
    <source>
        <dbReference type="ARBA" id="ARBA00022617"/>
    </source>
</evidence>
<gene>
    <name evidence="6" type="ORF">BC781_101673</name>
</gene>
<organism evidence="6 7">
    <name type="scientific">Sediminitomix flava</name>
    <dbReference type="NCBI Taxonomy" id="379075"/>
    <lineage>
        <taxon>Bacteria</taxon>
        <taxon>Pseudomonadati</taxon>
        <taxon>Bacteroidota</taxon>
        <taxon>Cytophagia</taxon>
        <taxon>Cytophagales</taxon>
        <taxon>Flammeovirgaceae</taxon>
        <taxon>Sediminitomix</taxon>
    </lineage>
</organism>
<feature type="signal peptide" evidence="5">
    <location>
        <begin position="1"/>
        <end position="30"/>
    </location>
</feature>
<dbReference type="GO" id="GO:0005886">
    <property type="term" value="C:plasma membrane"/>
    <property type="evidence" value="ECO:0007669"/>
    <property type="project" value="InterPro"/>
</dbReference>
<accession>A0A315ZGN1</accession>
<dbReference type="OrthoDB" id="1524250at2"/>
<dbReference type="InterPro" id="IPR004329">
    <property type="entry name" value="CcmE"/>
</dbReference>
<evidence type="ECO:0000256" key="4">
    <source>
        <dbReference type="ARBA" id="ARBA00023136"/>
    </source>
</evidence>
<name>A0A315ZGN1_SEDFL</name>
<keyword evidence="7" id="KW-1185">Reference proteome</keyword>
<keyword evidence="3" id="KW-0201">Cytochrome c-type biogenesis</keyword>